<evidence type="ECO:0008006" key="8">
    <source>
        <dbReference type="Google" id="ProtNLM"/>
    </source>
</evidence>
<evidence type="ECO:0000256" key="2">
    <source>
        <dbReference type="ARBA" id="ARBA00022723"/>
    </source>
</evidence>
<accession>A0A5B0LW05</accession>
<comment type="caution">
    <text evidence="6">The sequence shown here is derived from an EMBL/GenBank/DDBJ whole genome shotgun (WGS) entry which is preliminary data.</text>
</comment>
<reference evidence="6 7" key="1">
    <citation type="submission" date="2019-05" db="EMBL/GenBank/DDBJ databases">
        <title>Emergence of the Ug99 lineage of the wheat stem rust pathogen through somatic hybridization.</title>
        <authorList>
            <person name="Li F."/>
            <person name="Upadhyaya N.M."/>
            <person name="Sperschneider J."/>
            <person name="Matny O."/>
            <person name="Nguyen-Phuc H."/>
            <person name="Mago R."/>
            <person name="Raley C."/>
            <person name="Miller M.E."/>
            <person name="Silverstein K.A.T."/>
            <person name="Henningsen E."/>
            <person name="Hirsch C.D."/>
            <person name="Visser B."/>
            <person name="Pretorius Z.A."/>
            <person name="Steffenson B.J."/>
            <person name="Schwessinger B."/>
            <person name="Dodds P.N."/>
            <person name="Figueroa M."/>
        </authorList>
    </citation>
    <scope>NUCLEOTIDE SEQUENCE [LARGE SCALE GENOMIC DNA]</scope>
    <source>
        <strain evidence="6 7">Ug99</strain>
    </source>
</reference>
<dbReference type="Pfam" id="PF04032">
    <property type="entry name" value="Rpr2"/>
    <property type="match status" value="1"/>
</dbReference>
<feature type="compositionally biased region" description="Basic and acidic residues" evidence="5">
    <location>
        <begin position="63"/>
        <end position="77"/>
    </location>
</feature>
<dbReference type="PANTHER" id="PTHR14742">
    <property type="entry name" value="RIBONUCLEASE P SUBUNIT P21"/>
    <property type="match status" value="1"/>
</dbReference>
<dbReference type="EMBL" id="VDEP01000506">
    <property type="protein sequence ID" value="KAA1068053.1"/>
    <property type="molecule type" value="Genomic_DNA"/>
</dbReference>
<keyword evidence="2" id="KW-0479">Metal-binding</keyword>
<dbReference type="GO" id="GO:0005655">
    <property type="term" value="C:nucleolar ribonuclease P complex"/>
    <property type="evidence" value="ECO:0007669"/>
    <property type="project" value="TreeGrafter"/>
</dbReference>
<protein>
    <recommendedName>
        <fullName evidence="8">Rpr2-domain-containing protein</fullName>
    </recommendedName>
</protein>
<dbReference type="AlphaFoldDB" id="A0A5B0LW05"/>
<dbReference type="GO" id="GO:0008033">
    <property type="term" value="P:tRNA processing"/>
    <property type="evidence" value="ECO:0007669"/>
    <property type="project" value="UniProtKB-KW"/>
</dbReference>
<feature type="region of interest" description="Disordered" evidence="5">
    <location>
        <begin position="166"/>
        <end position="206"/>
    </location>
</feature>
<dbReference type="Gene3D" id="6.20.50.20">
    <property type="match status" value="1"/>
</dbReference>
<feature type="region of interest" description="Disordered" evidence="5">
    <location>
        <begin position="45"/>
        <end position="95"/>
    </location>
</feature>
<evidence type="ECO:0000256" key="4">
    <source>
        <dbReference type="ARBA" id="ARBA00038402"/>
    </source>
</evidence>
<evidence type="ECO:0000256" key="3">
    <source>
        <dbReference type="ARBA" id="ARBA00022833"/>
    </source>
</evidence>
<dbReference type="InterPro" id="IPR007175">
    <property type="entry name" value="Rpr2/Snm1/Rpp21"/>
</dbReference>
<evidence type="ECO:0000313" key="7">
    <source>
        <dbReference type="Proteomes" id="UP000325313"/>
    </source>
</evidence>
<organism evidence="6 7">
    <name type="scientific">Puccinia graminis f. sp. tritici</name>
    <dbReference type="NCBI Taxonomy" id="56615"/>
    <lineage>
        <taxon>Eukaryota</taxon>
        <taxon>Fungi</taxon>
        <taxon>Dikarya</taxon>
        <taxon>Basidiomycota</taxon>
        <taxon>Pucciniomycotina</taxon>
        <taxon>Pucciniomycetes</taxon>
        <taxon>Pucciniales</taxon>
        <taxon>Pucciniaceae</taxon>
        <taxon>Puccinia</taxon>
    </lineage>
</organism>
<gene>
    <name evidence="6" type="ORF">PGTUg99_006345</name>
</gene>
<keyword evidence="1" id="KW-0819">tRNA processing</keyword>
<dbReference type="GO" id="GO:0046872">
    <property type="term" value="F:metal ion binding"/>
    <property type="evidence" value="ECO:0007669"/>
    <property type="project" value="UniProtKB-KW"/>
</dbReference>
<evidence type="ECO:0000256" key="5">
    <source>
        <dbReference type="SAM" id="MobiDB-lite"/>
    </source>
</evidence>
<evidence type="ECO:0000256" key="1">
    <source>
        <dbReference type="ARBA" id="ARBA00022694"/>
    </source>
</evidence>
<name>A0A5B0LW05_PUCGR</name>
<feature type="compositionally biased region" description="Basic residues" evidence="5">
    <location>
        <begin position="78"/>
        <end position="91"/>
    </location>
</feature>
<dbReference type="Proteomes" id="UP000325313">
    <property type="component" value="Unassembled WGS sequence"/>
</dbReference>
<dbReference type="PANTHER" id="PTHR14742:SF0">
    <property type="entry name" value="RIBONUCLEASE P PROTEIN SUBUNIT P21"/>
    <property type="match status" value="1"/>
</dbReference>
<keyword evidence="3" id="KW-0862">Zinc</keyword>
<evidence type="ECO:0000313" key="6">
    <source>
        <dbReference type="EMBL" id="KAA1068053.1"/>
    </source>
</evidence>
<proteinExistence type="inferred from homology"/>
<sequence length="224" mass="25607">MRYDLLRVHSRLLCSQTIASGHSEVLQRLNFLHQAANYLATVTSTTANPSEPDRVQVSQNDVKQNDSNEEYQKDLRSQSKRRKKQNKRKPQPCRPIANLPMLGLSRTLSKSMKVISKKAVLRMDPSVKRSICRSCHLLLIPGYTSSTRLLRSSSHRHKVNVTCSACQHQRQIPHPPESNITPEHTNTPDQSREKSKKQRERAIPFWRQPQHVTFAAQAVVEGSM</sequence>
<feature type="compositionally biased region" description="Polar residues" evidence="5">
    <location>
        <begin position="178"/>
        <end position="189"/>
    </location>
</feature>
<comment type="similarity">
    <text evidence="4">Belongs to the eukaryotic/archaeal RNase P protein component 4 family.</text>
</comment>